<evidence type="ECO:0000256" key="4">
    <source>
        <dbReference type="ARBA" id="ARBA00023163"/>
    </source>
</evidence>
<dbReference type="Gene3D" id="3.40.190.290">
    <property type="match status" value="1"/>
</dbReference>
<dbReference type="InterPro" id="IPR000847">
    <property type="entry name" value="LysR_HTH_N"/>
</dbReference>
<dbReference type="InterPro" id="IPR036388">
    <property type="entry name" value="WH-like_DNA-bd_sf"/>
</dbReference>
<proteinExistence type="inferred from homology"/>
<organism evidence="9 10">
    <name type="scientific">Rhizobium leguminosarum bv. viciae</name>
    <dbReference type="NCBI Taxonomy" id="387"/>
    <lineage>
        <taxon>Bacteria</taxon>
        <taxon>Pseudomonadati</taxon>
        <taxon>Pseudomonadota</taxon>
        <taxon>Alphaproteobacteria</taxon>
        <taxon>Hyphomicrobiales</taxon>
        <taxon>Rhizobiaceae</taxon>
        <taxon>Rhizobium/Agrobacterium group</taxon>
        <taxon>Rhizobium</taxon>
    </lineage>
</organism>
<dbReference type="PROSITE" id="PS50931">
    <property type="entry name" value="HTH_LYSR"/>
    <property type="match status" value="1"/>
</dbReference>
<dbReference type="PANTHER" id="PTHR30537:SF5">
    <property type="entry name" value="HTH-TYPE TRANSCRIPTIONAL ACTIVATOR TTDR-RELATED"/>
    <property type="match status" value="1"/>
</dbReference>
<dbReference type="SUPFAM" id="SSF46785">
    <property type="entry name" value="Winged helix' DNA-binding domain"/>
    <property type="match status" value="1"/>
</dbReference>
<dbReference type="Pfam" id="PF03466">
    <property type="entry name" value="LysR_substrate"/>
    <property type="match status" value="1"/>
</dbReference>
<evidence type="ECO:0000256" key="6">
    <source>
        <dbReference type="ARBA" id="ARBA00067332"/>
    </source>
</evidence>
<comment type="function">
    <text evidence="5">Transcriptional regulator of the ttuABCDE tartrate utilization operon.</text>
</comment>
<dbReference type="FunFam" id="1.10.10.10:FF:000001">
    <property type="entry name" value="LysR family transcriptional regulator"/>
    <property type="match status" value="1"/>
</dbReference>
<evidence type="ECO:0000256" key="3">
    <source>
        <dbReference type="ARBA" id="ARBA00023125"/>
    </source>
</evidence>
<dbReference type="Proteomes" id="UP000291866">
    <property type="component" value="Unassembled WGS sequence"/>
</dbReference>
<evidence type="ECO:0000313" key="9">
    <source>
        <dbReference type="EMBL" id="TBX86639.1"/>
    </source>
</evidence>
<evidence type="ECO:0000259" key="8">
    <source>
        <dbReference type="PROSITE" id="PS50931"/>
    </source>
</evidence>
<evidence type="ECO:0000313" key="10">
    <source>
        <dbReference type="Proteomes" id="UP000291866"/>
    </source>
</evidence>
<feature type="domain" description="HTH lysR-type" evidence="8">
    <location>
        <begin position="1"/>
        <end position="58"/>
    </location>
</feature>
<gene>
    <name evidence="9" type="ORF">E0H31_31120</name>
</gene>
<protein>
    <recommendedName>
        <fullName evidence="6">HTH-type transcriptional regulator TtuA</fullName>
    </recommendedName>
    <alternativeName>
        <fullName evidence="7">Tartrate utilization transcriptional regulator</fullName>
    </alternativeName>
</protein>
<dbReference type="EMBL" id="SJLU01000022">
    <property type="protein sequence ID" value="TBX86639.1"/>
    <property type="molecule type" value="Genomic_DNA"/>
</dbReference>
<evidence type="ECO:0000256" key="2">
    <source>
        <dbReference type="ARBA" id="ARBA00023015"/>
    </source>
</evidence>
<keyword evidence="3" id="KW-0238">DNA-binding</keyword>
<dbReference type="Pfam" id="PF00126">
    <property type="entry name" value="HTH_1"/>
    <property type="match status" value="1"/>
</dbReference>
<dbReference type="InterPro" id="IPR005119">
    <property type="entry name" value="LysR_subst-bd"/>
</dbReference>
<sequence>MDANDICIFVNVVKHGDFSSTARFMSMSPSAISKAICRLENDLGRRLFQRSSRSIHLTDEGHEFLVAANRVVEALIDAQSIGSAEPTGTLRIRCLPTFAKYAIAPRIPAFMHDYPKIRLEFNLTNERTDRLDDGADIAIFSGELSNSSLVARRFATSRWIICASPSYLKARGVPQDHSELRQHSCLNFSMSTKWNQWSEDGPSGRNIGTGSRIVANQGDMLLALARAGAGIVRLAEFHVFEDLRSGALVPILEDERNLVEPIYAIYQDRRNLSPRIRVFIDFLAASFKEQYWV</sequence>
<evidence type="ECO:0000256" key="1">
    <source>
        <dbReference type="ARBA" id="ARBA00009437"/>
    </source>
</evidence>
<comment type="caution">
    <text evidence="9">The sequence shown here is derived from an EMBL/GenBank/DDBJ whole genome shotgun (WGS) entry which is preliminary data.</text>
</comment>
<dbReference type="RefSeq" id="WP_018480153.1">
    <property type="nucleotide sequence ID" value="NZ_SJLU01000022.1"/>
</dbReference>
<dbReference type="AlphaFoldDB" id="A0A8G2MNJ6"/>
<evidence type="ECO:0000256" key="7">
    <source>
        <dbReference type="ARBA" id="ARBA00083243"/>
    </source>
</evidence>
<name>A0A8G2MNJ6_RHILV</name>
<dbReference type="CDD" id="cd08422">
    <property type="entry name" value="PBP2_CrgA_like"/>
    <property type="match status" value="1"/>
</dbReference>
<reference evidence="9 10" key="1">
    <citation type="submission" date="2019-02" db="EMBL/GenBank/DDBJ databases">
        <title>The competitiveness to form nodules shapes the capacities of Rhizobium leguminosarum sv viciae communities to promote symbiosis with specific hosts.</title>
        <authorList>
            <person name="Boivin S."/>
            <person name="Lepetit M."/>
        </authorList>
    </citation>
    <scope>NUCLEOTIDE SEQUENCE [LARGE SCALE GENOMIC DNA]</scope>
    <source>
        <strain evidence="9 10">SPF4F3</strain>
    </source>
</reference>
<dbReference type="Gene3D" id="1.10.10.10">
    <property type="entry name" value="Winged helix-like DNA-binding domain superfamily/Winged helix DNA-binding domain"/>
    <property type="match status" value="1"/>
</dbReference>
<keyword evidence="4" id="KW-0804">Transcription</keyword>
<dbReference type="GO" id="GO:0003677">
    <property type="term" value="F:DNA binding"/>
    <property type="evidence" value="ECO:0007669"/>
    <property type="project" value="UniProtKB-KW"/>
</dbReference>
<dbReference type="SUPFAM" id="SSF53850">
    <property type="entry name" value="Periplasmic binding protein-like II"/>
    <property type="match status" value="1"/>
</dbReference>
<dbReference type="PANTHER" id="PTHR30537">
    <property type="entry name" value="HTH-TYPE TRANSCRIPTIONAL REGULATOR"/>
    <property type="match status" value="1"/>
</dbReference>
<keyword evidence="2" id="KW-0805">Transcription regulation</keyword>
<dbReference type="GO" id="GO:0003700">
    <property type="term" value="F:DNA-binding transcription factor activity"/>
    <property type="evidence" value="ECO:0007669"/>
    <property type="project" value="InterPro"/>
</dbReference>
<evidence type="ECO:0000256" key="5">
    <source>
        <dbReference type="ARBA" id="ARBA00054626"/>
    </source>
</evidence>
<comment type="similarity">
    <text evidence="1">Belongs to the LysR transcriptional regulatory family.</text>
</comment>
<dbReference type="InterPro" id="IPR058163">
    <property type="entry name" value="LysR-type_TF_proteobact-type"/>
</dbReference>
<dbReference type="InterPro" id="IPR036390">
    <property type="entry name" value="WH_DNA-bd_sf"/>
</dbReference>
<accession>A0A8G2MNJ6</accession>